<keyword evidence="1" id="KW-0812">Transmembrane</keyword>
<feature type="transmembrane region" description="Helical" evidence="1">
    <location>
        <begin position="213"/>
        <end position="235"/>
    </location>
</feature>
<dbReference type="AlphaFoldDB" id="A0AA39CDS8"/>
<keyword evidence="3" id="KW-1185">Reference proteome</keyword>
<proteinExistence type="predicted"/>
<feature type="transmembrane region" description="Helical" evidence="1">
    <location>
        <begin position="255"/>
        <end position="275"/>
    </location>
</feature>
<evidence type="ECO:0000256" key="1">
    <source>
        <dbReference type="SAM" id="Phobius"/>
    </source>
</evidence>
<dbReference type="Proteomes" id="UP001172673">
    <property type="component" value="Unassembled WGS sequence"/>
</dbReference>
<comment type="caution">
    <text evidence="2">The sequence shown here is derived from an EMBL/GenBank/DDBJ whole genome shotgun (WGS) entry which is preliminary data.</text>
</comment>
<protein>
    <submittedName>
        <fullName evidence="2">Uncharacterized protein</fullName>
    </submittedName>
</protein>
<dbReference type="Gene3D" id="1.20.58.340">
    <property type="entry name" value="Magnesium transport protein CorA, transmembrane region"/>
    <property type="match status" value="1"/>
</dbReference>
<accession>A0AA39CDS8</accession>
<sequence>MKPPSLPLCTPHRTGLSTPYFFVAALYRSHHQHIETHRNTIDDAIQSIERQTGFGRPGRLENRRPSFDDYPNLVDPKSVIQQLSFCQTDLAIIGHVARCCLDCGEWLVGALEGRLSTRQQRPPHEGERQDVFKLNEQDQQTSQSLKTIRLMIREDVEYMRRRTAMLLSQVQQMRERVQSQTGFMLNTIMQSDAEYTAAIAVDGKRDSIAMKTIAVLGIIFLPGTFVATLFSINMFDWGFDNNGESASLSVSRSMWIYWAITVPLTVVTFLVWVLWSRRENQKSSKRLKIYRSNSPAESDCAAAIKISGLVVGEKAV</sequence>
<evidence type="ECO:0000313" key="2">
    <source>
        <dbReference type="EMBL" id="KAJ9604492.1"/>
    </source>
</evidence>
<organism evidence="2 3">
    <name type="scientific">Cladophialophora chaetospira</name>
    <dbReference type="NCBI Taxonomy" id="386627"/>
    <lineage>
        <taxon>Eukaryota</taxon>
        <taxon>Fungi</taxon>
        <taxon>Dikarya</taxon>
        <taxon>Ascomycota</taxon>
        <taxon>Pezizomycotina</taxon>
        <taxon>Eurotiomycetes</taxon>
        <taxon>Chaetothyriomycetidae</taxon>
        <taxon>Chaetothyriales</taxon>
        <taxon>Herpotrichiellaceae</taxon>
        <taxon>Cladophialophora</taxon>
    </lineage>
</organism>
<reference evidence="2" key="1">
    <citation type="submission" date="2022-10" db="EMBL/GenBank/DDBJ databases">
        <title>Culturing micro-colonial fungi from biological soil crusts in the Mojave desert and describing Neophaeococcomyces mojavensis, and introducing the new genera and species Taxawa tesnikishii.</title>
        <authorList>
            <person name="Kurbessoian T."/>
            <person name="Stajich J.E."/>
        </authorList>
    </citation>
    <scope>NUCLEOTIDE SEQUENCE</scope>
    <source>
        <strain evidence="2">TK_41</strain>
    </source>
</reference>
<evidence type="ECO:0000313" key="3">
    <source>
        <dbReference type="Proteomes" id="UP001172673"/>
    </source>
</evidence>
<keyword evidence="1" id="KW-1133">Transmembrane helix</keyword>
<name>A0AA39CDS8_9EURO</name>
<dbReference type="EMBL" id="JAPDRK010000019">
    <property type="protein sequence ID" value="KAJ9604492.1"/>
    <property type="molecule type" value="Genomic_DNA"/>
</dbReference>
<keyword evidence="1" id="KW-0472">Membrane</keyword>
<gene>
    <name evidence="2" type="ORF">H2200_011328</name>
</gene>